<dbReference type="OrthoDB" id="31032at2157"/>
<reference evidence="2" key="1">
    <citation type="journal article" date="2008" name="J. Bacteriol.">
        <title>Genome sequence of Thermofilum pendens reveals an exceptional loss of biosynthetic pathways without genome reduction.</title>
        <authorList>
            <person name="Anderson I."/>
            <person name="Rodriguez J."/>
            <person name="Susanti D."/>
            <person name="Porat I."/>
            <person name="Reich C."/>
            <person name="Ulrich L.E."/>
            <person name="Elkins J.G."/>
            <person name="Mavromatis K."/>
            <person name="Lykidis A."/>
            <person name="Kim E."/>
            <person name="Thompson L.S."/>
            <person name="Nolan M."/>
            <person name="Land M."/>
            <person name="Copeland A."/>
            <person name="Lapidus A."/>
            <person name="Lucas S."/>
            <person name="Detter C."/>
            <person name="Zhulin I.B."/>
            <person name="Olsen G.J."/>
            <person name="Whitman W."/>
            <person name="Mukhopadhyay B."/>
            <person name="Bristow J."/>
            <person name="Kyrpides N."/>
        </authorList>
    </citation>
    <scope>NUCLEOTIDE SEQUENCE [LARGE SCALE GENOMIC DNA]</scope>
    <source>
        <strain evidence="2">DSM 2475 / Hrk 5</strain>
    </source>
</reference>
<protein>
    <submittedName>
        <fullName evidence="1">Thioredoxin/glutaredoxin-like protein</fullName>
    </submittedName>
</protein>
<dbReference type="Proteomes" id="UP000000641">
    <property type="component" value="Chromosome"/>
</dbReference>
<dbReference type="HOGENOM" id="CLU_095574_0_0_2"/>
<gene>
    <name evidence="1" type="ordered locus">Tpen_0058</name>
</gene>
<evidence type="ECO:0000313" key="1">
    <source>
        <dbReference type="EMBL" id="ABL77468.1"/>
    </source>
</evidence>
<dbReference type="RefSeq" id="WP_011751733.1">
    <property type="nucleotide sequence ID" value="NC_008698.1"/>
</dbReference>
<keyword evidence="2" id="KW-1185">Reference proteome</keyword>
<dbReference type="SUPFAM" id="SSF52833">
    <property type="entry name" value="Thioredoxin-like"/>
    <property type="match status" value="1"/>
</dbReference>
<dbReference type="KEGG" id="tpe:Tpen_0058"/>
<dbReference type="EMBL" id="CP000505">
    <property type="protein sequence ID" value="ABL77468.1"/>
    <property type="molecule type" value="Genomic_DNA"/>
</dbReference>
<organism evidence="1 2">
    <name type="scientific">Thermofilum pendens (strain DSM 2475 / Hrk 5)</name>
    <dbReference type="NCBI Taxonomy" id="368408"/>
    <lineage>
        <taxon>Archaea</taxon>
        <taxon>Thermoproteota</taxon>
        <taxon>Thermoprotei</taxon>
        <taxon>Thermofilales</taxon>
        <taxon>Thermofilaceae</taxon>
        <taxon>Thermofilum</taxon>
    </lineage>
</organism>
<dbReference type="EnsemblBacteria" id="ABL77468">
    <property type="protein sequence ID" value="ABL77468"/>
    <property type="gene ID" value="Tpen_0058"/>
</dbReference>
<dbReference type="AlphaFoldDB" id="A1RW88"/>
<name>A1RW88_THEPD</name>
<sequence>MLTVYVHPRCADSYRVYRLLSSRTPQSTRITYLDTEKYPFRALEYGVFSVPAFSLNGRLVLQGYFEDEEVVSLASGAGLRVSSLDEAFSRLLKSVYYSLTVASAVYVAGDLSVVAGSKSYLMSASGAFFVPEGEKFPEYAARRLSQTPFSEVEQGLLRNIAGNFARDLYWLTGEVPTRERVEKLGEGFFEAWLLARASIGRVFVPQSSPRPGLRERVSKAWSYVLGVIDKAGARVKEEQESIPQGWVEEASAQA</sequence>
<dbReference type="Gene3D" id="3.40.30.10">
    <property type="entry name" value="Glutaredoxin"/>
    <property type="match status" value="1"/>
</dbReference>
<dbReference type="InterPro" id="IPR036249">
    <property type="entry name" value="Thioredoxin-like_sf"/>
</dbReference>
<dbReference type="eggNOG" id="arCOG04235">
    <property type="taxonomic scope" value="Archaea"/>
</dbReference>
<accession>A1RW88</accession>
<evidence type="ECO:0000313" key="2">
    <source>
        <dbReference type="Proteomes" id="UP000000641"/>
    </source>
</evidence>
<proteinExistence type="predicted"/>
<dbReference type="GeneID" id="4600970"/>